<keyword evidence="3" id="KW-0472">Membrane</keyword>
<accession>A0AAU7JXT7</accession>
<dbReference type="EMBL" id="CP157483">
    <property type="protein sequence ID" value="XBO44694.1"/>
    <property type="molecule type" value="Genomic_DNA"/>
</dbReference>
<dbReference type="PANTHER" id="PTHR32309">
    <property type="entry name" value="TYROSINE-PROTEIN KINASE"/>
    <property type="match status" value="1"/>
</dbReference>
<evidence type="ECO:0000256" key="3">
    <source>
        <dbReference type="SAM" id="Phobius"/>
    </source>
</evidence>
<evidence type="ECO:0000256" key="1">
    <source>
        <dbReference type="SAM" id="Coils"/>
    </source>
</evidence>
<feature type="transmembrane region" description="Helical" evidence="3">
    <location>
        <begin position="42"/>
        <end position="60"/>
    </location>
</feature>
<feature type="region of interest" description="Disordered" evidence="2">
    <location>
        <begin position="519"/>
        <end position="547"/>
    </location>
</feature>
<feature type="coiled-coil region" evidence="1">
    <location>
        <begin position="166"/>
        <end position="227"/>
    </location>
</feature>
<evidence type="ECO:0008006" key="5">
    <source>
        <dbReference type="Google" id="ProtNLM"/>
    </source>
</evidence>
<organism evidence="4">
    <name type="scientific">Pedococcus sp. KACC 23699</name>
    <dbReference type="NCBI Taxonomy" id="3149228"/>
    <lineage>
        <taxon>Bacteria</taxon>
        <taxon>Bacillati</taxon>
        <taxon>Actinomycetota</taxon>
        <taxon>Actinomycetes</taxon>
        <taxon>Micrococcales</taxon>
        <taxon>Intrasporangiaceae</taxon>
        <taxon>Pedococcus</taxon>
    </lineage>
</organism>
<gene>
    <name evidence="4" type="ORF">ABEG17_04955</name>
</gene>
<feature type="region of interest" description="Disordered" evidence="2">
    <location>
        <begin position="406"/>
        <end position="435"/>
    </location>
</feature>
<proteinExistence type="predicted"/>
<reference evidence="4" key="1">
    <citation type="submission" date="2024-05" db="EMBL/GenBank/DDBJ databases">
        <authorList>
            <person name="Kim S."/>
            <person name="Heo J."/>
            <person name="Choi H."/>
            <person name="Choi Y."/>
            <person name="Kwon S.-W."/>
            <person name="Kim Y."/>
        </authorList>
    </citation>
    <scope>NUCLEOTIDE SEQUENCE</scope>
    <source>
        <strain evidence="4">KACC 23699</strain>
    </source>
</reference>
<dbReference type="InterPro" id="IPR050445">
    <property type="entry name" value="Bact_polysacc_biosynth/exp"/>
</dbReference>
<sequence>MIDLSWNIDPEDRGAEITGSPRPLLGTWHYLRTSLRRERRTWLGLGALGALLGLATLLLVPTSSHAVVTLLMAHPSSLDAQSAMGTDVSLLNTREVADRTVRELGIPVSPDAFQGMVTAEPVTTEILMITVSAPDDAAALTRVDALTRQYLTFRATQLRSLSNGVIQGYQKRIAGLQEQAKTVTRQYDAVIKKSGDPTRGGDLITRRSALDAQINDLQQSIEDASLATEAAVSSTHVVDLPRVILHSAKRRAVLAVAAGLIAGLALGVGVVVFRALTSDRVRRRHDVALALDTPVRYSVASLGPADGARAALDPWRRKRRGWRRHDLEALVHGLAGAVLAPGDSTGGGRHGPVAAGSGQGLDQGLALAAVGNARVAASVLAALASHLEQLGMTVFLADLSESGALAAQGDGSGGRSEVFRPSGVPGLARGPRRNQAVTPVPLRPVDAWHERWAAADVVLVLAEVNPGIDAENLATWVPQVVPLVTAGTSTPEVLETTAELVRAARLELPFALMVGSDDTDESVGLAEGSNAGRSEYEAQHGVSMSAR</sequence>
<evidence type="ECO:0000256" key="2">
    <source>
        <dbReference type="SAM" id="MobiDB-lite"/>
    </source>
</evidence>
<keyword evidence="3" id="KW-1133">Transmembrane helix</keyword>
<dbReference type="PANTHER" id="PTHR32309:SF31">
    <property type="entry name" value="CAPSULAR EXOPOLYSACCHARIDE FAMILY"/>
    <property type="match status" value="1"/>
</dbReference>
<keyword evidence="3" id="KW-0812">Transmembrane</keyword>
<dbReference type="AlphaFoldDB" id="A0AAU7JXT7"/>
<dbReference type="RefSeq" id="WP_406832178.1">
    <property type="nucleotide sequence ID" value="NZ_CP157483.1"/>
</dbReference>
<evidence type="ECO:0000313" key="4">
    <source>
        <dbReference type="EMBL" id="XBO44694.1"/>
    </source>
</evidence>
<keyword evidence="1" id="KW-0175">Coiled coil</keyword>
<feature type="transmembrane region" description="Helical" evidence="3">
    <location>
        <begin position="252"/>
        <end position="276"/>
    </location>
</feature>
<protein>
    <recommendedName>
        <fullName evidence="5">Polysaccharide chain length determinant N-terminal domain-containing protein</fullName>
    </recommendedName>
</protein>
<name>A0AAU7JXT7_9MICO</name>